<dbReference type="Gene3D" id="3.60.21.10">
    <property type="match status" value="1"/>
</dbReference>
<dbReference type="InterPro" id="IPR004843">
    <property type="entry name" value="Calcineurin-like_PHP"/>
</dbReference>
<proteinExistence type="predicted"/>
<dbReference type="EMBL" id="FOSB01000006">
    <property type="protein sequence ID" value="SFK01222.1"/>
    <property type="molecule type" value="Genomic_DNA"/>
</dbReference>
<sequence length="265" mass="30385">MFWFLLILAGGLIMVGYMFALAEWADKTQVKNLSYNRFKVKESKPSIKIFFISDIHNRKVREKSIENIEQVDVVIIGGDLVDKRTPHQRLLDNLQLLRKWNAPIFFIPGNNDHELTSGSIIDVLENNGVKTLSNEDEYVKLKQNKGFVLSGLDPYFMKPNRKSAQIKDDDILQILCVHDPFVYQRMNQEDRERFDLVLAGHTHGGQIRIFGLGPYERGGWLNDEDQPLLVSEGYGTSLLPLRLGTRAESHLIHLSLGEEKPEKLL</sequence>
<dbReference type="GO" id="GO:0008758">
    <property type="term" value="F:UDP-2,3-diacylglucosamine hydrolase activity"/>
    <property type="evidence" value="ECO:0007669"/>
    <property type="project" value="TreeGrafter"/>
</dbReference>
<dbReference type="InterPro" id="IPR051158">
    <property type="entry name" value="Metallophosphoesterase_sf"/>
</dbReference>
<evidence type="ECO:0000313" key="3">
    <source>
        <dbReference type="Proteomes" id="UP000183557"/>
    </source>
</evidence>
<accession>A0A1I3W1B8</accession>
<keyword evidence="2" id="KW-0378">Hydrolase</keyword>
<dbReference type="PANTHER" id="PTHR31302:SF32">
    <property type="entry name" value="PHOSPHOESTERASE"/>
    <property type="match status" value="1"/>
</dbReference>
<protein>
    <submittedName>
        <fullName evidence="2">Predicted phosphohydrolase, MPP superfamily</fullName>
    </submittedName>
</protein>
<dbReference type="SUPFAM" id="SSF56300">
    <property type="entry name" value="Metallo-dependent phosphatases"/>
    <property type="match status" value="1"/>
</dbReference>
<dbReference type="GO" id="GO:0009245">
    <property type="term" value="P:lipid A biosynthetic process"/>
    <property type="evidence" value="ECO:0007669"/>
    <property type="project" value="TreeGrafter"/>
</dbReference>
<reference evidence="3" key="1">
    <citation type="submission" date="2016-10" db="EMBL/GenBank/DDBJ databases">
        <authorList>
            <person name="Varghese N."/>
            <person name="Submissions S."/>
        </authorList>
    </citation>
    <scope>NUCLEOTIDE SEQUENCE [LARGE SCALE GENOMIC DNA]</scope>
    <source>
        <strain evidence="3">CGMCC 1.3704</strain>
    </source>
</reference>
<evidence type="ECO:0000259" key="1">
    <source>
        <dbReference type="Pfam" id="PF00149"/>
    </source>
</evidence>
<organism evidence="2 3">
    <name type="scientific">Halobacillus dabanensis</name>
    <dbReference type="NCBI Taxonomy" id="240302"/>
    <lineage>
        <taxon>Bacteria</taxon>
        <taxon>Bacillati</taxon>
        <taxon>Bacillota</taxon>
        <taxon>Bacilli</taxon>
        <taxon>Bacillales</taxon>
        <taxon>Bacillaceae</taxon>
        <taxon>Halobacillus</taxon>
    </lineage>
</organism>
<evidence type="ECO:0000313" key="2">
    <source>
        <dbReference type="EMBL" id="SFK01222.1"/>
    </source>
</evidence>
<name>A0A1I3W1B8_HALDA</name>
<dbReference type="InterPro" id="IPR029052">
    <property type="entry name" value="Metallo-depent_PP-like"/>
</dbReference>
<gene>
    <name evidence="2" type="ORF">SAMN04487936_106136</name>
</gene>
<dbReference type="Pfam" id="PF00149">
    <property type="entry name" value="Metallophos"/>
    <property type="match status" value="1"/>
</dbReference>
<dbReference type="RefSeq" id="WP_075036747.1">
    <property type="nucleotide sequence ID" value="NZ_FOSB01000006.1"/>
</dbReference>
<dbReference type="Proteomes" id="UP000183557">
    <property type="component" value="Unassembled WGS sequence"/>
</dbReference>
<dbReference type="GO" id="GO:0016020">
    <property type="term" value="C:membrane"/>
    <property type="evidence" value="ECO:0007669"/>
    <property type="project" value="GOC"/>
</dbReference>
<feature type="domain" description="Calcineurin-like phosphoesterase" evidence="1">
    <location>
        <begin position="47"/>
        <end position="204"/>
    </location>
</feature>
<dbReference type="AlphaFoldDB" id="A0A1I3W1B8"/>
<keyword evidence="3" id="KW-1185">Reference proteome</keyword>
<dbReference type="PANTHER" id="PTHR31302">
    <property type="entry name" value="TRANSMEMBRANE PROTEIN WITH METALLOPHOSPHOESTERASE DOMAIN-RELATED"/>
    <property type="match status" value="1"/>
</dbReference>